<accession>A0A1A8QX63</accession>
<dbReference type="GO" id="GO:0098978">
    <property type="term" value="C:glutamatergic synapse"/>
    <property type="evidence" value="ECO:0007669"/>
    <property type="project" value="TreeGrafter"/>
</dbReference>
<sequence length="875" mass="99802">MAMSQALSEEEFHRMQAQLLELRTQNYQLSDDLRKNTAELSVVRQKNGNLERDLIKAQKALSKSKKAQEVDALLSENQMLQGKLLSQEDDFRLQNTTLMTELSKLCTQIEQLEQENQHLKEEGGASAPSRHPSSSSTSVNGEQLRLQAENSTLQKKLKELQERFDKELQWQGDSHGNQGVSTVTDGSADSNGASDVTAGGEESAAEGTNERAGQMDSELCPSEKAFHELELALTTEQEEKRLLREQVHSLEASKQAEITRLQEDISKLTDKLRKKQESFQRLQTEKEALYNDSRTKIDEINQRKDEELKMVNLRVQKLQSDITASNQTAAELREQLQSKEKEHEVALHALKDQAANQSAVSQEQVDNILQENDALRTNLAALEQIQTVKVQEMNLLREQQETLTAELQQRRADQEKLLAQRDDLSSQLQESSFANRKLLEQLTEEGREKDRLLRDLDESKKTAEKRKTMLDEMASQLNQLKSNHKEALSDLKLQHEKEVLGVRARYEKELRGLHEDKNRSEEELRQQLRDEKARTKELEGFQLQVEELQAQIQSMEGTKGWFERRLAEAEENIEKNTLQHHKDIEKIQKDHTLRLEEKQSEMEGLKQEMVAVEKQREEHAETIRQLRQEIKDTVDGQRILEKKGSAALKDLKRQLQLERRRADKLQERLQEILTNSKTRTGLEELVLSELNSPSRTQQTGDSSSVSSFSYRDMMKEAQPTSQNKSGGGSPQPQRPAELSDDEVGELFQRLADVQQEKWMLEEKVKHLEVSCSSMAEDICRKSAIIETYVMDSRRDVSSSAVGGHGGAQGDRGGLGSVLRDLVKPGDENLREMNKKLQNMLEEQLTKNMHLQKDLELLSQELVRLSKESNGAAGSG</sequence>
<feature type="region of interest" description="Disordered" evidence="2">
    <location>
        <begin position="117"/>
        <end position="143"/>
    </location>
</feature>
<feature type="coiled-coil region" evidence="1">
    <location>
        <begin position="826"/>
        <end position="867"/>
    </location>
</feature>
<feature type="compositionally biased region" description="Polar residues" evidence="2">
    <location>
        <begin position="171"/>
        <end position="194"/>
    </location>
</feature>
<dbReference type="GO" id="GO:1905244">
    <property type="term" value="P:regulation of modification of synaptic structure"/>
    <property type="evidence" value="ECO:0007669"/>
    <property type="project" value="TreeGrafter"/>
</dbReference>
<dbReference type="GO" id="GO:0098887">
    <property type="term" value="P:neurotransmitter receptor transport, endosome to postsynaptic membrane"/>
    <property type="evidence" value="ECO:0007669"/>
    <property type="project" value="TreeGrafter"/>
</dbReference>
<name>A0A1A8QX63_9TELE</name>
<evidence type="ECO:0000313" key="3">
    <source>
        <dbReference type="EMBL" id="SBR97604.1"/>
    </source>
</evidence>
<dbReference type="GO" id="GO:0098837">
    <property type="term" value="C:postsynaptic recycling endosome"/>
    <property type="evidence" value="ECO:0007669"/>
    <property type="project" value="TreeGrafter"/>
</dbReference>
<evidence type="ECO:0000256" key="2">
    <source>
        <dbReference type="SAM" id="MobiDB-lite"/>
    </source>
</evidence>
<feature type="region of interest" description="Disordered" evidence="2">
    <location>
        <begin position="169"/>
        <end position="216"/>
    </location>
</feature>
<gene>
    <name evidence="3" type="primary">GRIPAP1</name>
</gene>
<dbReference type="PANTHER" id="PTHR18978:SF1">
    <property type="entry name" value="GRIP1-ASSOCIATED PROTEIN 1"/>
    <property type="match status" value="1"/>
</dbReference>
<protein>
    <submittedName>
        <fullName evidence="3">GRIP1 associated protein 1</fullName>
    </submittedName>
</protein>
<reference evidence="3" key="1">
    <citation type="submission" date="2016-05" db="EMBL/GenBank/DDBJ databases">
        <authorList>
            <person name="Lavstsen T."/>
            <person name="Jespersen J.S."/>
        </authorList>
    </citation>
    <scope>NUCLEOTIDE SEQUENCE</scope>
    <source>
        <tissue evidence="3">Brain</tissue>
    </source>
</reference>
<dbReference type="InterPro" id="IPR026204">
    <property type="entry name" value="GRIPAP1"/>
</dbReference>
<reference evidence="3" key="2">
    <citation type="submission" date="2016-06" db="EMBL/GenBank/DDBJ databases">
        <title>The genome of a short-lived fish provides insights into sex chromosome evolution and the genetic control of aging.</title>
        <authorList>
            <person name="Reichwald K."/>
            <person name="Felder M."/>
            <person name="Petzold A."/>
            <person name="Koch P."/>
            <person name="Groth M."/>
            <person name="Platzer M."/>
        </authorList>
    </citation>
    <scope>NUCLEOTIDE SEQUENCE</scope>
    <source>
        <tissue evidence="3">Brain</tissue>
    </source>
</reference>
<feature type="region of interest" description="Disordered" evidence="2">
    <location>
        <begin position="716"/>
        <end position="741"/>
    </location>
</feature>
<dbReference type="PANTHER" id="PTHR18978">
    <property type="entry name" value="GRIP-1 ASSOCIATED PROTEIN 1"/>
    <property type="match status" value="1"/>
</dbReference>
<dbReference type="EMBL" id="HAEG01014441">
    <property type="protein sequence ID" value="SBR97604.1"/>
    <property type="molecule type" value="Transcribed_RNA"/>
</dbReference>
<keyword evidence="1" id="KW-0175">Coiled coil</keyword>
<dbReference type="GO" id="GO:0099158">
    <property type="term" value="P:regulation of recycling endosome localization within postsynapse"/>
    <property type="evidence" value="ECO:0007669"/>
    <property type="project" value="TreeGrafter"/>
</dbReference>
<feature type="compositionally biased region" description="Low complexity" evidence="2">
    <location>
        <begin position="125"/>
        <end position="138"/>
    </location>
</feature>
<feature type="coiled-coil region" evidence="1">
    <location>
        <begin position="226"/>
        <end position="558"/>
    </location>
</feature>
<dbReference type="Gene3D" id="1.10.287.1490">
    <property type="match status" value="1"/>
</dbReference>
<dbReference type="AlphaFoldDB" id="A0A1A8QX63"/>
<dbReference type="GO" id="GO:0099152">
    <property type="term" value="P:regulation of neurotransmitter receptor transport, endosome to postsynaptic membrane"/>
    <property type="evidence" value="ECO:0007669"/>
    <property type="project" value="TreeGrafter"/>
</dbReference>
<evidence type="ECO:0000256" key="1">
    <source>
        <dbReference type="SAM" id="Coils"/>
    </source>
</evidence>
<proteinExistence type="predicted"/>
<organism evidence="3">
    <name type="scientific">Nothobranchius pienaari</name>
    <dbReference type="NCBI Taxonomy" id="704102"/>
    <lineage>
        <taxon>Eukaryota</taxon>
        <taxon>Metazoa</taxon>
        <taxon>Chordata</taxon>
        <taxon>Craniata</taxon>
        <taxon>Vertebrata</taxon>
        <taxon>Euteleostomi</taxon>
        <taxon>Actinopterygii</taxon>
        <taxon>Neopterygii</taxon>
        <taxon>Teleostei</taxon>
        <taxon>Neoteleostei</taxon>
        <taxon>Acanthomorphata</taxon>
        <taxon>Ovalentaria</taxon>
        <taxon>Atherinomorphae</taxon>
        <taxon>Cyprinodontiformes</taxon>
        <taxon>Nothobranchiidae</taxon>
        <taxon>Nothobranchius</taxon>
    </lineage>
</organism>
<feature type="coiled-coil region" evidence="1">
    <location>
        <begin position="588"/>
        <end position="675"/>
    </location>
</feature>
<dbReference type="GO" id="GO:0098998">
    <property type="term" value="C:extrinsic component of postsynaptic early endosome membrane"/>
    <property type="evidence" value="ECO:0007669"/>
    <property type="project" value="TreeGrafter"/>
</dbReference>